<dbReference type="SUPFAM" id="SSF55729">
    <property type="entry name" value="Acyl-CoA N-acyltransferases (Nat)"/>
    <property type="match status" value="1"/>
</dbReference>
<reference evidence="5" key="1">
    <citation type="journal article" date="2019" name="Int. J. Syst. Evol. Microbiol.">
        <title>The Global Catalogue of Microorganisms (GCM) 10K type strain sequencing project: providing services to taxonomists for standard genome sequencing and annotation.</title>
        <authorList>
            <consortium name="The Broad Institute Genomics Platform"/>
            <consortium name="The Broad Institute Genome Sequencing Center for Infectious Disease"/>
            <person name="Wu L."/>
            <person name="Ma J."/>
        </authorList>
    </citation>
    <scope>NUCLEOTIDE SEQUENCE [LARGE SCALE GENOMIC DNA]</scope>
    <source>
        <strain evidence="5">CCUG 58760</strain>
    </source>
</reference>
<evidence type="ECO:0000259" key="3">
    <source>
        <dbReference type="PROSITE" id="PS51186"/>
    </source>
</evidence>
<dbReference type="InterPro" id="IPR016181">
    <property type="entry name" value="Acyl_CoA_acyltransferase"/>
</dbReference>
<keyword evidence="5" id="KW-1185">Reference proteome</keyword>
<dbReference type="Proteomes" id="UP001596166">
    <property type="component" value="Unassembled WGS sequence"/>
</dbReference>
<keyword evidence="1 4" id="KW-0808">Transferase</keyword>
<feature type="domain" description="N-acetyltransferase" evidence="3">
    <location>
        <begin position="17"/>
        <end position="168"/>
    </location>
</feature>
<keyword evidence="2 4" id="KW-0012">Acyltransferase</keyword>
<dbReference type="EMBL" id="JBHSLC010000087">
    <property type="protein sequence ID" value="MFC5358482.1"/>
    <property type="molecule type" value="Genomic_DNA"/>
</dbReference>
<dbReference type="InterPro" id="IPR050832">
    <property type="entry name" value="Bact_Acetyltransf"/>
</dbReference>
<dbReference type="PROSITE" id="PS51186">
    <property type="entry name" value="GNAT"/>
    <property type="match status" value="1"/>
</dbReference>
<dbReference type="InterPro" id="IPR000182">
    <property type="entry name" value="GNAT_dom"/>
</dbReference>
<dbReference type="Gene3D" id="3.40.630.30">
    <property type="match status" value="1"/>
</dbReference>
<gene>
    <name evidence="4" type="ORF">ACFPMG_26170</name>
</gene>
<sequence length="170" mass="17695">MTAAPPELSSPRTSHPVRLQAAGLADAAVIAALQQVCFPDDPWSGEAVASLIGQPGFFAALALREGAEGDDPVGFLLARVAAEDGEIIAVGVRADARGQGTGRRLVAAALDGARTLGATALFLEVAEDNGMAQSLYKSCGFFAVGRRPGYYRRADGRVAALVLRYSYTDN</sequence>
<dbReference type="CDD" id="cd04301">
    <property type="entry name" value="NAT_SF"/>
    <property type="match status" value="1"/>
</dbReference>
<evidence type="ECO:0000256" key="1">
    <source>
        <dbReference type="ARBA" id="ARBA00022679"/>
    </source>
</evidence>
<protein>
    <submittedName>
        <fullName evidence="4">GNAT family N-acetyltransferase</fullName>
        <ecNumber evidence="4">2.3.1.-</ecNumber>
    </submittedName>
</protein>
<proteinExistence type="predicted"/>
<dbReference type="Pfam" id="PF00583">
    <property type="entry name" value="Acetyltransf_1"/>
    <property type="match status" value="1"/>
</dbReference>
<name>A0ABW0GBM4_9PROT</name>
<accession>A0ABW0GBM4</accession>
<evidence type="ECO:0000313" key="5">
    <source>
        <dbReference type="Proteomes" id="UP001596166"/>
    </source>
</evidence>
<comment type="caution">
    <text evidence="4">The sequence shown here is derived from an EMBL/GenBank/DDBJ whole genome shotgun (WGS) entry which is preliminary data.</text>
</comment>
<organism evidence="4 5">
    <name type="scientific">Azospirillum himalayense</name>
    <dbReference type="NCBI Taxonomy" id="654847"/>
    <lineage>
        <taxon>Bacteria</taxon>
        <taxon>Pseudomonadati</taxon>
        <taxon>Pseudomonadota</taxon>
        <taxon>Alphaproteobacteria</taxon>
        <taxon>Rhodospirillales</taxon>
        <taxon>Azospirillaceae</taxon>
        <taxon>Azospirillum</taxon>
    </lineage>
</organism>
<dbReference type="EC" id="2.3.1.-" evidence="4"/>
<dbReference type="RefSeq" id="WP_376998173.1">
    <property type="nucleotide sequence ID" value="NZ_JBHSLC010000087.1"/>
</dbReference>
<evidence type="ECO:0000313" key="4">
    <source>
        <dbReference type="EMBL" id="MFC5358482.1"/>
    </source>
</evidence>
<dbReference type="GO" id="GO:0016746">
    <property type="term" value="F:acyltransferase activity"/>
    <property type="evidence" value="ECO:0007669"/>
    <property type="project" value="UniProtKB-KW"/>
</dbReference>
<dbReference type="PANTHER" id="PTHR43877">
    <property type="entry name" value="AMINOALKYLPHOSPHONATE N-ACETYLTRANSFERASE-RELATED-RELATED"/>
    <property type="match status" value="1"/>
</dbReference>
<evidence type="ECO:0000256" key="2">
    <source>
        <dbReference type="ARBA" id="ARBA00023315"/>
    </source>
</evidence>